<evidence type="ECO:0000259" key="12">
    <source>
        <dbReference type="PROSITE" id="PS50929"/>
    </source>
</evidence>
<feature type="transmembrane region" description="Helical" evidence="10">
    <location>
        <begin position="134"/>
        <end position="157"/>
    </location>
</feature>
<keyword evidence="6" id="KW-0378">Hydrolase</keyword>
<dbReference type="GO" id="GO:0015421">
    <property type="term" value="F:ABC-type oligopeptide transporter activity"/>
    <property type="evidence" value="ECO:0007669"/>
    <property type="project" value="TreeGrafter"/>
</dbReference>
<dbReference type="AlphaFoldDB" id="B6FWR5"/>
<dbReference type="Gene3D" id="3.40.50.300">
    <property type="entry name" value="P-loop containing nucleotide triphosphate hydrolases"/>
    <property type="match status" value="1"/>
</dbReference>
<dbReference type="SMART" id="SM00382">
    <property type="entry name" value="AAA"/>
    <property type="match status" value="1"/>
</dbReference>
<evidence type="ECO:0000256" key="4">
    <source>
        <dbReference type="ARBA" id="ARBA00022692"/>
    </source>
</evidence>
<dbReference type="SUPFAM" id="SSF52540">
    <property type="entry name" value="P-loop containing nucleoside triphosphate hydrolases"/>
    <property type="match status" value="1"/>
</dbReference>
<feature type="transmembrane region" description="Helical" evidence="10">
    <location>
        <begin position="163"/>
        <end position="182"/>
    </location>
</feature>
<evidence type="ECO:0000256" key="2">
    <source>
        <dbReference type="ARBA" id="ARBA00022448"/>
    </source>
</evidence>
<evidence type="ECO:0000256" key="9">
    <source>
        <dbReference type="ARBA" id="ARBA00023136"/>
    </source>
</evidence>
<feature type="domain" description="ABC transporter" evidence="11">
    <location>
        <begin position="352"/>
        <end position="567"/>
    </location>
</feature>
<gene>
    <name evidence="13" type="ORF">CLOHIR_00314</name>
</gene>
<dbReference type="InterPro" id="IPR011527">
    <property type="entry name" value="ABC1_TM_dom"/>
</dbReference>
<comment type="subcellular location">
    <subcellularLocation>
        <location evidence="1">Cell membrane</location>
        <topology evidence="1">Multi-pass membrane protein</topology>
    </subcellularLocation>
</comment>
<dbReference type="PROSITE" id="PS00211">
    <property type="entry name" value="ABC_TRANSPORTER_1"/>
    <property type="match status" value="1"/>
</dbReference>
<evidence type="ECO:0000256" key="5">
    <source>
        <dbReference type="ARBA" id="ARBA00022741"/>
    </source>
</evidence>
<dbReference type="OrthoDB" id="9762778at2"/>
<dbReference type="SUPFAM" id="SSF90123">
    <property type="entry name" value="ABC transporter transmembrane region"/>
    <property type="match status" value="1"/>
</dbReference>
<dbReference type="Pfam" id="PF00664">
    <property type="entry name" value="ABC_membrane"/>
    <property type="match status" value="1"/>
</dbReference>
<comment type="caution">
    <text evidence="13">The sequence shown here is derived from an EMBL/GenBank/DDBJ whole genome shotgun (WGS) entry which is preliminary data.</text>
</comment>
<keyword evidence="6" id="KW-0788">Thiol protease</keyword>
<dbReference type="GO" id="GO:0005886">
    <property type="term" value="C:plasma membrane"/>
    <property type="evidence" value="ECO:0007669"/>
    <property type="project" value="UniProtKB-SubCell"/>
</dbReference>
<evidence type="ECO:0000313" key="13">
    <source>
        <dbReference type="EMBL" id="EEA85976.1"/>
    </source>
</evidence>
<accession>B6FWR5</accession>
<keyword evidence="14" id="KW-1185">Reference proteome</keyword>
<dbReference type="GO" id="GO:0005524">
    <property type="term" value="F:ATP binding"/>
    <property type="evidence" value="ECO:0007669"/>
    <property type="project" value="UniProtKB-KW"/>
</dbReference>
<dbReference type="InterPro" id="IPR027417">
    <property type="entry name" value="P-loop_NTPase"/>
</dbReference>
<feature type="transmembrane region" description="Helical" evidence="10">
    <location>
        <begin position="253"/>
        <end position="272"/>
    </location>
</feature>
<evidence type="ECO:0000313" key="14">
    <source>
        <dbReference type="Proteomes" id="UP000003178"/>
    </source>
</evidence>
<evidence type="ECO:0000256" key="10">
    <source>
        <dbReference type="SAM" id="Phobius"/>
    </source>
</evidence>
<proteinExistence type="predicted"/>
<dbReference type="eggNOG" id="COG1132">
    <property type="taxonomic scope" value="Bacteria"/>
</dbReference>
<dbReference type="Proteomes" id="UP000003178">
    <property type="component" value="Unassembled WGS sequence"/>
</dbReference>
<keyword evidence="5" id="KW-0547">Nucleotide-binding</keyword>
<keyword evidence="6" id="KW-0645">Protease</keyword>
<evidence type="ECO:0000256" key="6">
    <source>
        <dbReference type="ARBA" id="ARBA00022807"/>
    </source>
</evidence>
<dbReference type="Gene3D" id="1.20.1560.10">
    <property type="entry name" value="ABC transporter type 1, transmembrane domain"/>
    <property type="match status" value="1"/>
</dbReference>
<feature type="transmembrane region" description="Helical" evidence="10">
    <location>
        <begin position="21"/>
        <end position="47"/>
    </location>
</feature>
<keyword evidence="3" id="KW-1003">Cell membrane</keyword>
<sequence>MERKRSGMQIVMQLIGLVKPMLPIMIMAILLGVVGFLCAIFIAIMGGYGLLSIIGESSISLKTVFIAVGIMAVLRGALRYGEQASNHYIAFKLLAIIRDKVFKALRKLAPAKLEGKDKGNLISIITSDIELLEVFYAHTISPVCIAFITCLIMVVFFAQYSVIAALIALVAYISVGAILPMITSNMGKKAGSTYRGRFGEINTYLLDSIRGLREVIQYGYGKDRIEEIDRQSDYLAELNDDLKKCEGRSRGNCDSLIIGFSLIMLLTCVYLNSKGMISNEGTVICTIGLLGSFGPVTALSNLANNLLHTFASGDRILNILEETPLIEEVEGNESMSIAGKLHESDENNSKLIECKNVNFAYNTNPDEVILDDVSMNIAKGEIVGISGKSGSGKSTLLKLMMRFFDTSSGEINISGINIKDWNTSDLRNSESYVIQDTYLFVDSIKNNVKLANLNASDEGVIEACKKANIHEFIESLPNGYDTIIGEGHHQLSGGERQRIGIARAFLHDSDIILLDEPTSNLDSLNEGAILKVLNEERDKKTIVIVSHRKSTMKIADRVINMNNGRAS</sequence>
<evidence type="ECO:0000256" key="8">
    <source>
        <dbReference type="ARBA" id="ARBA00022989"/>
    </source>
</evidence>
<dbReference type="InterPro" id="IPR036640">
    <property type="entry name" value="ABC1_TM_sf"/>
</dbReference>
<evidence type="ECO:0000256" key="3">
    <source>
        <dbReference type="ARBA" id="ARBA00022475"/>
    </source>
</evidence>
<protein>
    <submittedName>
        <fullName evidence="13">ABC transporter, ATP-binding protein</fullName>
    </submittedName>
</protein>
<keyword evidence="4 10" id="KW-0812">Transmembrane</keyword>
<keyword evidence="2" id="KW-0813">Transport</keyword>
<dbReference type="GO" id="GO:0016887">
    <property type="term" value="F:ATP hydrolysis activity"/>
    <property type="evidence" value="ECO:0007669"/>
    <property type="project" value="InterPro"/>
</dbReference>
<dbReference type="HOGENOM" id="CLU_000604_84_9_9"/>
<dbReference type="EMBL" id="ABWP01000011">
    <property type="protein sequence ID" value="EEA85976.1"/>
    <property type="molecule type" value="Genomic_DNA"/>
</dbReference>
<dbReference type="InterPro" id="IPR003593">
    <property type="entry name" value="AAA+_ATPase"/>
</dbReference>
<evidence type="ECO:0000259" key="11">
    <source>
        <dbReference type="PROSITE" id="PS50893"/>
    </source>
</evidence>
<dbReference type="InterPro" id="IPR003439">
    <property type="entry name" value="ABC_transporter-like_ATP-bd"/>
</dbReference>
<feature type="transmembrane region" description="Helical" evidence="10">
    <location>
        <begin position="59"/>
        <end position="78"/>
    </location>
</feature>
<feature type="domain" description="ABC transmembrane type-1" evidence="12">
    <location>
        <begin position="26"/>
        <end position="308"/>
    </location>
</feature>
<evidence type="ECO:0000256" key="7">
    <source>
        <dbReference type="ARBA" id="ARBA00022840"/>
    </source>
</evidence>
<dbReference type="PROSITE" id="PS50929">
    <property type="entry name" value="ABC_TM1F"/>
    <property type="match status" value="1"/>
</dbReference>
<evidence type="ECO:0000256" key="1">
    <source>
        <dbReference type="ARBA" id="ARBA00004651"/>
    </source>
</evidence>
<dbReference type="PROSITE" id="PS50893">
    <property type="entry name" value="ABC_TRANSPORTER_2"/>
    <property type="match status" value="1"/>
</dbReference>
<dbReference type="InterPro" id="IPR017871">
    <property type="entry name" value="ABC_transporter-like_CS"/>
</dbReference>
<keyword evidence="7 13" id="KW-0067">ATP-binding</keyword>
<name>B6FWR5_PEPHT</name>
<reference evidence="13 14" key="2">
    <citation type="submission" date="2008-10" db="EMBL/GenBank/DDBJ databases">
        <title>Draft genome sequence of Clostridium hiranonis (DSM 13275).</title>
        <authorList>
            <person name="Sudarsanam P."/>
            <person name="Ley R."/>
            <person name="Guruge J."/>
            <person name="Turnbaugh P.J."/>
            <person name="Mahowald M."/>
            <person name="Liep D."/>
            <person name="Gordon J."/>
        </authorList>
    </citation>
    <scope>NUCLEOTIDE SEQUENCE [LARGE SCALE GENOMIC DNA]</scope>
    <source>
        <strain evidence="13 14">DSM 13275</strain>
    </source>
</reference>
<dbReference type="Pfam" id="PF00005">
    <property type="entry name" value="ABC_tran"/>
    <property type="match status" value="1"/>
</dbReference>
<dbReference type="GO" id="GO:0008234">
    <property type="term" value="F:cysteine-type peptidase activity"/>
    <property type="evidence" value="ECO:0007669"/>
    <property type="project" value="UniProtKB-KW"/>
</dbReference>
<dbReference type="InterPro" id="IPR039421">
    <property type="entry name" value="Type_1_exporter"/>
</dbReference>
<dbReference type="RefSeq" id="WP_006439236.1">
    <property type="nucleotide sequence ID" value="NZ_DS995355.1"/>
</dbReference>
<dbReference type="PANTHER" id="PTHR43394">
    <property type="entry name" value="ATP-DEPENDENT PERMEASE MDL1, MITOCHONDRIAL"/>
    <property type="match status" value="1"/>
</dbReference>
<reference evidence="13 14" key="1">
    <citation type="submission" date="2008-09" db="EMBL/GenBank/DDBJ databases">
        <authorList>
            <person name="Fulton L."/>
            <person name="Clifton S."/>
            <person name="Fulton B."/>
            <person name="Xu J."/>
            <person name="Minx P."/>
            <person name="Pepin K.H."/>
            <person name="Johnson M."/>
            <person name="Thiruvilangam P."/>
            <person name="Bhonagiri V."/>
            <person name="Nash W.E."/>
            <person name="Mardis E.R."/>
            <person name="Wilson R.K."/>
        </authorList>
    </citation>
    <scope>NUCLEOTIDE SEQUENCE [LARGE SCALE GENOMIC DNA]</scope>
    <source>
        <strain evidence="13 14">DSM 13275</strain>
    </source>
</reference>
<keyword evidence="9 10" id="KW-0472">Membrane</keyword>
<dbReference type="FunFam" id="3.40.50.300:FF:000299">
    <property type="entry name" value="ABC transporter ATP-binding protein/permease"/>
    <property type="match status" value="1"/>
</dbReference>
<keyword evidence="8 10" id="KW-1133">Transmembrane helix</keyword>
<dbReference type="STRING" id="500633.CLOHIR_00314"/>
<organism evidence="13 14">
    <name type="scientific">Peptacetobacter hiranonis (strain DSM 13275 / JCM 10541 / KCTC 15199 / TO-931)</name>
    <name type="common">Clostridium hiranonis</name>
    <dbReference type="NCBI Taxonomy" id="500633"/>
    <lineage>
        <taxon>Bacteria</taxon>
        <taxon>Bacillati</taxon>
        <taxon>Bacillota</taxon>
        <taxon>Clostridia</taxon>
        <taxon>Peptostreptococcales</taxon>
        <taxon>Peptostreptococcaceae</taxon>
        <taxon>Peptacetobacter</taxon>
    </lineage>
</organism>
<dbReference type="PANTHER" id="PTHR43394:SF1">
    <property type="entry name" value="ATP-BINDING CASSETTE SUB-FAMILY B MEMBER 10, MITOCHONDRIAL"/>
    <property type="match status" value="1"/>
</dbReference>